<dbReference type="AlphaFoldDB" id="A0A1Y1YG98"/>
<sequence length="224" mass="24769">MAEKVDANFDEVICKQYSTTELSAQTVTEAISPISKDFGELLSTVKSSTSTKTTPETPALSVGHGAGRAQDLTDRTGDRSQGARRINNTRWGLDSAGWRLALYTQGQKPRRHTSVSNPTRSDDAHSIDIEGADQPQSRPSSLDQISQEGPYSYPLDIEQPVSAKRLYRPIVGQLGKPPMRTPQSPSTSYPLHGLNPATTSTRDWFTRKDKLEVVRYVKGQNNYF</sequence>
<feature type="region of interest" description="Disordered" evidence="1">
    <location>
        <begin position="46"/>
        <end position="88"/>
    </location>
</feature>
<dbReference type="Proteomes" id="UP000193144">
    <property type="component" value="Unassembled WGS sequence"/>
</dbReference>
<evidence type="ECO:0000313" key="2">
    <source>
        <dbReference type="EMBL" id="ORX97007.1"/>
    </source>
</evidence>
<proteinExistence type="predicted"/>
<feature type="compositionally biased region" description="Low complexity" evidence="1">
    <location>
        <begin position="46"/>
        <end position="58"/>
    </location>
</feature>
<feature type="region of interest" description="Disordered" evidence="1">
    <location>
        <begin position="172"/>
        <end position="195"/>
    </location>
</feature>
<feature type="region of interest" description="Disordered" evidence="1">
    <location>
        <begin position="104"/>
        <end position="157"/>
    </location>
</feature>
<dbReference type="EMBL" id="MCFA01000243">
    <property type="protein sequence ID" value="ORX97007.1"/>
    <property type="molecule type" value="Genomic_DNA"/>
</dbReference>
<name>A0A1Y1YG98_9PLEO</name>
<protein>
    <submittedName>
        <fullName evidence="2">Uncharacterized protein</fullName>
    </submittedName>
</protein>
<reference evidence="2 3" key="1">
    <citation type="submission" date="2016-07" db="EMBL/GenBank/DDBJ databases">
        <title>Pervasive Adenine N6-methylation of Active Genes in Fungi.</title>
        <authorList>
            <consortium name="DOE Joint Genome Institute"/>
            <person name="Mondo S.J."/>
            <person name="Dannebaum R.O."/>
            <person name="Kuo R.C."/>
            <person name="Labutti K."/>
            <person name="Haridas S."/>
            <person name="Kuo A."/>
            <person name="Salamov A."/>
            <person name="Ahrendt S.R."/>
            <person name="Lipzen A."/>
            <person name="Sullivan W."/>
            <person name="Andreopoulos W.B."/>
            <person name="Clum A."/>
            <person name="Lindquist E."/>
            <person name="Daum C."/>
            <person name="Ramamoorthy G.K."/>
            <person name="Gryganskyi A."/>
            <person name="Culley D."/>
            <person name="Magnuson J.K."/>
            <person name="James T.Y."/>
            <person name="O'Malley M.A."/>
            <person name="Stajich J.E."/>
            <person name="Spatafora J.W."/>
            <person name="Visel A."/>
            <person name="Grigoriev I.V."/>
        </authorList>
    </citation>
    <scope>NUCLEOTIDE SEQUENCE [LARGE SCALE GENOMIC DNA]</scope>
    <source>
        <strain evidence="2 3">CBS 115471</strain>
    </source>
</reference>
<gene>
    <name evidence="2" type="ORF">BCR34DRAFT_642610</name>
</gene>
<evidence type="ECO:0000256" key="1">
    <source>
        <dbReference type="SAM" id="MobiDB-lite"/>
    </source>
</evidence>
<keyword evidence="3" id="KW-1185">Reference proteome</keyword>
<comment type="caution">
    <text evidence="2">The sequence shown here is derived from an EMBL/GenBank/DDBJ whole genome shotgun (WGS) entry which is preliminary data.</text>
</comment>
<evidence type="ECO:0000313" key="3">
    <source>
        <dbReference type="Proteomes" id="UP000193144"/>
    </source>
</evidence>
<feature type="compositionally biased region" description="Polar residues" evidence="1">
    <location>
        <begin position="134"/>
        <end position="149"/>
    </location>
</feature>
<organism evidence="2 3">
    <name type="scientific">Clohesyomyces aquaticus</name>
    <dbReference type="NCBI Taxonomy" id="1231657"/>
    <lineage>
        <taxon>Eukaryota</taxon>
        <taxon>Fungi</taxon>
        <taxon>Dikarya</taxon>
        <taxon>Ascomycota</taxon>
        <taxon>Pezizomycotina</taxon>
        <taxon>Dothideomycetes</taxon>
        <taxon>Pleosporomycetidae</taxon>
        <taxon>Pleosporales</taxon>
        <taxon>Lindgomycetaceae</taxon>
        <taxon>Clohesyomyces</taxon>
    </lineage>
</organism>
<accession>A0A1Y1YG98</accession>